<dbReference type="InterPro" id="IPR023214">
    <property type="entry name" value="HAD_sf"/>
</dbReference>
<dbReference type="Proteomes" id="UP001596956">
    <property type="component" value="Unassembled WGS sequence"/>
</dbReference>
<name>A0ABW3BB98_9ACTN</name>
<evidence type="ECO:0000313" key="2">
    <source>
        <dbReference type="Proteomes" id="UP001596956"/>
    </source>
</evidence>
<proteinExistence type="predicted"/>
<accession>A0ABW3BB98</accession>
<evidence type="ECO:0000313" key="1">
    <source>
        <dbReference type="EMBL" id="MFD0800478.1"/>
    </source>
</evidence>
<dbReference type="SUPFAM" id="SSF56784">
    <property type="entry name" value="HAD-like"/>
    <property type="match status" value="1"/>
</dbReference>
<dbReference type="Gene3D" id="3.40.50.1000">
    <property type="entry name" value="HAD superfamily/HAD-like"/>
    <property type="match status" value="1"/>
</dbReference>
<keyword evidence="2" id="KW-1185">Reference proteome</keyword>
<protein>
    <submittedName>
        <fullName evidence="1">Uncharacterized protein</fullName>
    </submittedName>
</protein>
<dbReference type="EMBL" id="JBHTHR010000057">
    <property type="protein sequence ID" value="MFD0800478.1"/>
    <property type="molecule type" value="Genomic_DNA"/>
</dbReference>
<reference evidence="2" key="1">
    <citation type="journal article" date="2019" name="Int. J. Syst. Evol. Microbiol.">
        <title>The Global Catalogue of Microorganisms (GCM) 10K type strain sequencing project: providing services to taxonomists for standard genome sequencing and annotation.</title>
        <authorList>
            <consortium name="The Broad Institute Genomics Platform"/>
            <consortium name="The Broad Institute Genome Sequencing Center for Infectious Disease"/>
            <person name="Wu L."/>
            <person name="Ma J."/>
        </authorList>
    </citation>
    <scope>NUCLEOTIDE SEQUENCE [LARGE SCALE GENOMIC DNA]</scope>
    <source>
        <strain evidence="2">CCUG 63369</strain>
    </source>
</reference>
<organism evidence="1 2">
    <name type="scientific">Streptomonospora algeriensis</name>
    <dbReference type="NCBI Taxonomy" id="995084"/>
    <lineage>
        <taxon>Bacteria</taxon>
        <taxon>Bacillati</taxon>
        <taxon>Actinomycetota</taxon>
        <taxon>Actinomycetes</taxon>
        <taxon>Streptosporangiales</taxon>
        <taxon>Nocardiopsidaceae</taxon>
        <taxon>Streptomonospora</taxon>
    </lineage>
</organism>
<dbReference type="InterPro" id="IPR036412">
    <property type="entry name" value="HAD-like_sf"/>
</dbReference>
<gene>
    <name evidence="1" type="ORF">ACFQZU_03975</name>
</gene>
<comment type="caution">
    <text evidence="1">The sequence shown here is derived from an EMBL/GenBank/DDBJ whole genome shotgun (WGS) entry which is preliminary data.</text>
</comment>
<sequence>MSTIAIDFDGVIHDYDKGWHDGSIYGDFRPGAMETLLWLLRPRSPYTVFVHTTRSPRQVAQWIDQQSGHYIECVTRMHPLVPAWWQWGKRFTFWNTTGLLLVTNRKLPAIAYIDDRAVRFESWAQVSRDMTALGYSFGMPDTGVPGE</sequence>